<dbReference type="EMBL" id="FOLQ01000015">
    <property type="protein sequence ID" value="SFE56904.1"/>
    <property type="molecule type" value="Genomic_DNA"/>
</dbReference>
<evidence type="ECO:0000313" key="2">
    <source>
        <dbReference type="Proteomes" id="UP000198598"/>
    </source>
</evidence>
<dbReference type="Proteomes" id="UP000198598">
    <property type="component" value="Unassembled WGS sequence"/>
</dbReference>
<gene>
    <name evidence="1" type="ORF">SAMN05216167_115136</name>
</gene>
<accession>A0A1I2BL06</accession>
<proteinExistence type="predicted"/>
<reference evidence="1 2" key="1">
    <citation type="submission" date="2016-10" db="EMBL/GenBank/DDBJ databases">
        <authorList>
            <person name="de Groot N.N."/>
        </authorList>
    </citation>
    <scope>NUCLEOTIDE SEQUENCE [LARGE SCALE GENOMIC DNA]</scope>
    <source>
        <strain evidence="1 2">DSM 26130</strain>
    </source>
</reference>
<organism evidence="1 2">
    <name type="scientific">Spirosoma endophyticum</name>
    <dbReference type="NCBI Taxonomy" id="662367"/>
    <lineage>
        <taxon>Bacteria</taxon>
        <taxon>Pseudomonadati</taxon>
        <taxon>Bacteroidota</taxon>
        <taxon>Cytophagia</taxon>
        <taxon>Cytophagales</taxon>
        <taxon>Cytophagaceae</taxon>
        <taxon>Spirosoma</taxon>
    </lineage>
</organism>
<dbReference type="STRING" id="662367.SAMN05216167_115136"/>
<evidence type="ECO:0000313" key="1">
    <source>
        <dbReference type="EMBL" id="SFE56904.1"/>
    </source>
</evidence>
<protein>
    <submittedName>
        <fullName evidence="1">Uncharacterized protein</fullName>
    </submittedName>
</protein>
<keyword evidence="2" id="KW-1185">Reference proteome</keyword>
<sequence length="92" mass="10582">MNILYIYSVDNQRVNYNIVMAELKELYGVLHPSTRKNKPNSPDFIGQILIDGQKFELAGWNTKKVNVEGKPFVNIRATRIISTHPAHDPFQK</sequence>
<name>A0A1I2BL06_9BACT</name>
<dbReference type="AlphaFoldDB" id="A0A1I2BL06"/>